<evidence type="ECO:0000313" key="1">
    <source>
        <dbReference type="EMBL" id="NIZ41530.1"/>
    </source>
</evidence>
<reference evidence="1 2" key="1">
    <citation type="submission" date="2020-03" db="EMBL/GenBank/DDBJ databases">
        <title>Spirochaetal bacteria isolated from arthropods constitute a novel genus Entomospira genus novum within the order Spirochaetales.</title>
        <authorList>
            <person name="Grana-Miraglia L."/>
            <person name="Sikutova S."/>
            <person name="Fingerle V."/>
            <person name="Sing A."/>
            <person name="Castillo-Ramirez S."/>
            <person name="Margos G."/>
            <person name="Rudolf I."/>
        </authorList>
    </citation>
    <scope>NUCLEOTIDE SEQUENCE [LARGE SCALE GENOMIC DNA]</scope>
    <source>
        <strain evidence="1 2">BR193</strain>
    </source>
</reference>
<keyword evidence="2" id="KW-1185">Reference proteome</keyword>
<evidence type="ECO:0000313" key="2">
    <source>
        <dbReference type="Proteomes" id="UP000711995"/>
    </source>
</evidence>
<proteinExistence type="predicted"/>
<organism evidence="1 2">
    <name type="scientific">Entomospira entomophila</name>
    <dbReference type="NCBI Taxonomy" id="2719988"/>
    <lineage>
        <taxon>Bacteria</taxon>
        <taxon>Pseudomonadati</taxon>
        <taxon>Spirochaetota</taxon>
        <taxon>Spirochaetia</taxon>
        <taxon>Spirochaetales</taxon>
        <taxon>Spirochaetaceae</taxon>
        <taxon>Entomospira</taxon>
    </lineage>
</organism>
<name>A0A968GBW6_9SPIO</name>
<gene>
    <name evidence="1" type="ORF">HCT14_08410</name>
</gene>
<dbReference type="EMBL" id="JAATLJ010000004">
    <property type="protein sequence ID" value="NIZ41530.1"/>
    <property type="molecule type" value="Genomic_DNA"/>
</dbReference>
<protein>
    <submittedName>
        <fullName evidence="1">Uncharacterized protein</fullName>
    </submittedName>
</protein>
<sequence>MKIHIRFRRGFYRRVTGRRQPNHRRLRKMLKSAGWYRMAEVYISEMPEFAYLNQIGNKEE</sequence>
<comment type="caution">
    <text evidence="1">The sequence shown here is derived from an EMBL/GenBank/DDBJ whole genome shotgun (WGS) entry which is preliminary data.</text>
</comment>
<dbReference type="RefSeq" id="WP_167701152.1">
    <property type="nucleotide sequence ID" value="NZ_CP118177.1"/>
</dbReference>
<accession>A0A968GBW6</accession>
<dbReference type="AlphaFoldDB" id="A0A968GBW6"/>
<dbReference type="Proteomes" id="UP000711995">
    <property type="component" value="Unassembled WGS sequence"/>
</dbReference>